<feature type="region of interest" description="Disordered" evidence="1">
    <location>
        <begin position="97"/>
        <end position="212"/>
    </location>
</feature>
<dbReference type="STRING" id="1314778.A0A5C3NZ56"/>
<sequence>MLVAELWKDLREHFIPDQPSRYRDTRDAIFMMGDTQWEEHFYPEMRDVAYLLFRISQQIAPEYEYWTPRPPDDHLHEAVQRLILQYLVDHRDMDIPLLPGRSRPTQPEQNCNYESTPIATGGKLGPGTYDGRRGIVIRSSAQRPSKFQPANASRDSGSRTPFVAGPSTGSRRPSFEVTGSRTSATSKPQEPVVLDLKRKSESYCGRGSKRPKVLTGSRLSIDEVDKA</sequence>
<dbReference type="EMBL" id="ML211556">
    <property type="protein sequence ID" value="TFK81817.1"/>
    <property type="molecule type" value="Genomic_DNA"/>
</dbReference>
<dbReference type="AlphaFoldDB" id="A0A5C3NZ56"/>
<reference evidence="2 3" key="1">
    <citation type="journal article" date="2019" name="Nat. Ecol. Evol.">
        <title>Megaphylogeny resolves global patterns of mushroom evolution.</title>
        <authorList>
            <person name="Varga T."/>
            <person name="Krizsan K."/>
            <person name="Foldi C."/>
            <person name="Dima B."/>
            <person name="Sanchez-Garcia M."/>
            <person name="Sanchez-Ramirez S."/>
            <person name="Szollosi G.J."/>
            <person name="Szarkandi J.G."/>
            <person name="Papp V."/>
            <person name="Albert L."/>
            <person name="Andreopoulos W."/>
            <person name="Angelini C."/>
            <person name="Antonin V."/>
            <person name="Barry K.W."/>
            <person name="Bougher N.L."/>
            <person name="Buchanan P."/>
            <person name="Buyck B."/>
            <person name="Bense V."/>
            <person name="Catcheside P."/>
            <person name="Chovatia M."/>
            <person name="Cooper J."/>
            <person name="Damon W."/>
            <person name="Desjardin D."/>
            <person name="Finy P."/>
            <person name="Geml J."/>
            <person name="Haridas S."/>
            <person name="Hughes K."/>
            <person name="Justo A."/>
            <person name="Karasinski D."/>
            <person name="Kautmanova I."/>
            <person name="Kiss B."/>
            <person name="Kocsube S."/>
            <person name="Kotiranta H."/>
            <person name="LaButti K.M."/>
            <person name="Lechner B.E."/>
            <person name="Liimatainen K."/>
            <person name="Lipzen A."/>
            <person name="Lukacs Z."/>
            <person name="Mihaltcheva S."/>
            <person name="Morgado L.N."/>
            <person name="Niskanen T."/>
            <person name="Noordeloos M.E."/>
            <person name="Ohm R.A."/>
            <person name="Ortiz-Santana B."/>
            <person name="Ovrebo C."/>
            <person name="Racz N."/>
            <person name="Riley R."/>
            <person name="Savchenko A."/>
            <person name="Shiryaev A."/>
            <person name="Soop K."/>
            <person name="Spirin V."/>
            <person name="Szebenyi C."/>
            <person name="Tomsovsky M."/>
            <person name="Tulloss R.E."/>
            <person name="Uehling J."/>
            <person name="Grigoriev I.V."/>
            <person name="Vagvolgyi C."/>
            <person name="Papp T."/>
            <person name="Martin F.M."/>
            <person name="Miettinen O."/>
            <person name="Hibbett D.S."/>
            <person name="Nagy L.G."/>
        </authorList>
    </citation>
    <scope>NUCLEOTIDE SEQUENCE [LARGE SCALE GENOMIC DNA]</scope>
    <source>
        <strain evidence="2 3">HHB13444</strain>
    </source>
</reference>
<evidence type="ECO:0000256" key="1">
    <source>
        <dbReference type="SAM" id="MobiDB-lite"/>
    </source>
</evidence>
<dbReference type="InParanoid" id="A0A5C3NZ56"/>
<keyword evidence="3" id="KW-1185">Reference proteome</keyword>
<evidence type="ECO:0000313" key="2">
    <source>
        <dbReference type="EMBL" id="TFK81817.1"/>
    </source>
</evidence>
<feature type="compositionally biased region" description="Polar residues" evidence="1">
    <location>
        <begin position="139"/>
        <end position="159"/>
    </location>
</feature>
<proteinExistence type="predicted"/>
<evidence type="ECO:0000313" key="3">
    <source>
        <dbReference type="Proteomes" id="UP000308197"/>
    </source>
</evidence>
<gene>
    <name evidence="2" type="ORF">K466DRAFT_323716</name>
</gene>
<feature type="compositionally biased region" description="Polar residues" evidence="1">
    <location>
        <begin position="167"/>
        <end position="188"/>
    </location>
</feature>
<protein>
    <submittedName>
        <fullName evidence="2">Uncharacterized protein</fullName>
    </submittedName>
</protein>
<dbReference type="Proteomes" id="UP000308197">
    <property type="component" value="Unassembled WGS sequence"/>
</dbReference>
<name>A0A5C3NZ56_9APHY</name>
<accession>A0A5C3NZ56</accession>
<organism evidence="2 3">
    <name type="scientific">Polyporus arcularius HHB13444</name>
    <dbReference type="NCBI Taxonomy" id="1314778"/>
    <lineage>
        <taxon>Eukaryota</taxon>
        <taxon>Fungi</taxon>
        <taxon>Dikarya</taxon>
        <taxon>Basidiomycota</taxon>
        <taxon>Agaricomycotina</taxon>
        <taxon>Agaricomycetes</taxon>
        <taxon>Polyporales</taxon>
        <taxon>Polyporaceae</taxon>
        <taxon>Polyporus</taxon>
    </lineage>
</organism>
<feature type="compositionally biased region" description="Polar residues" evidence="1">
    <location>
        <begin position="103"/>
        <end position="118"/>
    </location>
</feature>